<accession>A0A9P6CFU0</accession>
<dbReference type="AlphaFoldDB" id="A0A9P6CFU0"/>
<proteinExistence type="predicted"/>
<name>A0A9P6CFU0_9AGAR</name>
<comment type="caution">
    <text evidence="1">The sequence shown here is derived from an EMBL/GenBank/DDBJ whole genome shotgun (WGS) entry which is preliminary data.</text>
</comment>
<dbReference type="EMBL" id="MU150253">
    <property type="protein sequence ID" value="KAF9464511.1"/>
    <property type="molecule type" value="Genomic_DNA"/>
</dbReference>
<evidence type="ECO:0000313" key="2">
    <source>
        <dbReference type="Proteomes" id="UP000807353"/>
    </source>
</evidence>
<gene>
    <name evidence="1" type="ORF">BDZ94DRAFT_1235224</name>
</gene>
<keyword evidence="2" id="KW-1185">Reference proteome</keyword>
<sequence>MSSKKITLLCIKQGASVHCVTKPVKVLDEDDINLKFQLPNCKATTAPSDSLEVKILEYPTLLKKKICALSPASLAKDPEVPSIAFPRVASSANGPGDGGLNTS</sequence>
<dbReference type="Proteomes" id="UP000807353">
    <property type="component" value="Unassembled WGS sequence"/>
</dbReference>
<reference evidence="1" key="1">
    <citation type="submission" date="2020-11" db="EMBL/GenBank/DDBJ databases">
        <authorList>
            <consortium name="DOE Joint Genome Institute"/>
            <person name="Ahrendt S."/>
            <person name="Riley R."/>
            <person name="Andreopoulos W."/>
            <person name="Labutti K."/>
            <person name="Pangilinan J."/>
            <person name="Ruiz-Duenas F.J."/>
            <person name="Barrasa J.M."/>
            <person name="Sanchez-Garcia M."/>
            <person name="Camarero S."/>
            <person name="Miyauchi S."/>
            <person name="Serrano A."/>
            <person name="Linde D."/>
            <person name="Babiker R."/>
            <person name="Drula E."/>
            <person name="Ayuso-Fernandez I."/>
            <person name="Pacheco R."/>
            <person name="Padilla G."/>
            <person name="Ferreira P."/>
            <person name="Barriuso J."/>
            <person name="Kellner H."/>
            <person name="Castanera R."/>
            <person name="Alfaro M."/>
            <person name="Ramirez L."/>
            <person name="Pisabarro A.G."/>
            <person name="Kuo A."/>
            <person name="Tritt A."/>
            <person name="Lipzen A."/>
            <person name="He G."/>
            <person name="Yan M."/>
            <person name="Ng V."/>
            <person name="Cullen D."/>
            <person name="Martin F."/>
            <person name="Rosso M.-N."/>
            <person name="Henrissat B."/>
            <person name="Hibbett D."/>
            <person name="Martinez A.T."/>
            <person name="Grigoriev I.V."/>
        </authorList>
    </citation>
    <scope>NUCLEOTIDE SEQUENCE</scope>
    <source>
        <strain evidence="1">CBS 247.69</strain>
    </source>
</reference>
<evidence type="ECO:0000313" key="1">
    <source>
        <dbReference type="EMBL" id="KAF9464511.1"/>
    </source>
</evidence>
<organism evidence="1 2">
    <name type="scientific">Collybia nuda</name>
    <dbReference type="NCBI Taxonomy" id="64659"/>
    <lineage>
        <taxon>Eukaryota</taxon>
        <taxon>Fungi</taxon>
        <taxon>Dikarya</taxon>
        <taxon>Basidiomycota</taxon>
        <taxon>Agaricomycotina</taxon>
        <taxon>Agaricomycetes</taxon>
        <taxon>Agaricomycetidae</taxon>
        <taxon>Agaricales</taxon>
        <taxon>Tricholomatineae</taxon>
        <taxon>Clitocybaceae</taxon>
        <taxon>Collybia</taxon>
    </lineage>
</organism>
<protein>
    <submittedName>
        <fullName evidence="1">Uncharacterized protein</fullName>
    </submittedName>
</protein>